<evidence type="ECO:0000256" key="1">
    <source>
        <dbReference type="SAM" id="MobiDB-lite"/>
    </source>
</evidence>
<protein>
    <submittedName>
        <fullName evidence="2">VrrA/YqfQ family protein</fullName>
    </submittedName>
</protein>
<reference evidence="2 3" key="1">
    <citation type="submission" date="2023-06" db="EMBL/GenBank/DDBJ databases">
        <title>Sporosarcina sp. nov., isolated from Korean tranditional fermented seafood 'Jeotgal'.</title>
        <authorList>
            <person name="Yang A.I."/>
            <person name="Shin N.-R."/>
        </authorList>
    </citation>
    <scope>NUCLEOTIDE SEQUENCE [LARGE SCALE GENOMIC DNA]</scope>
    <source>
        <strain evidence="2 3">T2O-4</strain>
    </source>
</reference>
<dbReference type="EMBL" id="CP129118">
    <property type="protein sequence ID" value="WOV88834.1"/>
    <property type="molecule type" value="Genomic_DNA"/>
</dbReference>
<dbReference type="InterPro" id="IPR025571">
    <property type="entry name" value="YqfQ"/>
</dbReference>
<dbReference type="RefSeq" id="WP_317970300.1">
    <property type="nucleotide sequence ID" value="NZ_CP129118.1"/>
</dbReference>
<sequence length="153" mass="16989">MRYESFYPFTGNQPPPAARAQPIQYGYPGQQYADPVMQYTNQGMQQRRAYPVNQMENPYGSPAQGQQQDGSKMEMYMQTANRFLSTAQQFAPLVQQMAPMVQNLPAMWRLYKGFQSLPSAGAGPAAAQTVPTRVPPAGTPLGQSNPRIFQPPN</sequence>
<name>A0ABZ0LB46_9BACL</name>
<gene>
    <name evidence="2" type="primary">vrrA</name>
    <name evidence="2" type="ORF">QWT69_06940</name>
</gene>
<accession>A0ABZ0LB46</accession>
<dbReference type="Pfam" id="PF14181">
    <property type="entry name" value="YqfQ"/>
    <property type="match status" value="1"/>
</dbReference>
<organism evidence="2 3">
    <name type="scientific">Sporosarcina oncorhynchi</name>
    <dbReference type="NCBI Taxonomy" id="3056444"/>
    <lineage>
        <taxon>Bacteria</taxon>
        <taxon>Bacillati</taxon>
        <taxon>Bacillota</taxon>
        <taxon>Bacilli</taxon>
        <taxon>Bacillales</taxon>
        <taxon>Caryophanaceae</taxon>
        <taxon>Sporosarcina</taxon>
    </lineage>
</organism>
<dbReference type="Proteomes" id="UP001303902">
    <property type="component" value="Chromosome"/>
</dbReference>
<evidence type="ECO:0000313" key="2">
    <source>
        <dbReference type="EMBL" id="WOV88834.1"/>
    </source>
</evidence>
<keyword evidence="3" id="KW-1185">Reference proteome</keyword>
<evidence type="ECO:0000313" key="3">
    <source>
        <dbReference type="Proteomes" id="UP001303902"/>
    </source>
</evidence>
<proteinExistence type="predicted"/>
<feature type="region of interest" description="Disordered" evidence="1">
    <location>
        <begin position="120"/>
        <end position="153"/>
    </location>
</feature>